<dbReference type="Proteomes" id="UP000231542">
    <property type="component" value="Unassembled WGS sequence"/>
</dbReference>
<dbReference type="PANTHER" id="PTHR43434:SF1">
    <property type="entry name" value="PHOSPHOGLYCOLATE PHOSPHATASE"/>
    <property type="match status" value="1"/>
</dbReference>
<dbReference type="SFLD" id="SFLDS00003">
    <property type="entry name" value="Haloacid_Dehalogenase"/>
    <property type="match status" value="1"/>
</dbReference>
<dbReference type="AlphaFoldDB" id="A0A2H0YWW0"/>
<dbReference type="Gene3D" id="3.40.50.1000">
    <property type="entry name" value="HAD superfamily/HAD-like"/>
    <property type="match status" value="1"/>
</dbReference>
<dbReference type="InterPro" id="IPR036412">
    <property type="entry name" value="HAD-like_sf"/>
</dbReference>
<dbReference type="InterPro" id="IPR050155">
    <property type="entry name" value="HAD-like_hydrolase_sf"/>
</dbReference>
<dbReference type="Gene3D" id="1.10.150.240">
    <property type="entry name" value="Putative phosphatase, domain 2"/>
    <property type="match status" value="1"/>
</dbReference>
<protein>
    <recommendedName>
        <fullName evidence="3">Carotenoid oxygenase</fullName>
    </recommendedName>
</protein>
<comment type="caution">
    <text evidence="1">The sequence shown here is derived from an EMBL/GenBank/DDBJ whole genome shotgun (WGS) entry which is preliminary data.</text>
</comment>
<evidence type="ECO:0000313" key="1">
    <source>
        <dbReference type="EMBL" id="PIS42213.1"/>
    </source>
</evidence>
<dbReference type="SFLD" id="SFLDG01129">
    <property type="entry name" value="C1.5:_HAD__Beta-PGM__Phosphata"/>
    <property type="match status" value="1"/>
</dbReference>
<name>A0A2H0YWW0_9BACT</name>
<dbReference type="SUPFAM" id="SSF56784">
    <property type="entry name" value="HAD-like"/>
    <property type="match status" value="1"/>
</dbReference>
<dbReference type="PANTHER" id="PTHR43434">
    <property type="entry name" value="PHOSPHOGLYCOLATE PHOSPHATASE"/>
    <property type="match status" value="1"/>
</dbReference>
<dbReference type="Pfam" id="PF13419">
    <property type="entry name" value="HAD_2"/>
    <property type="match status" value="1"/>
</dbReference>
<reference evidence="1 2" key="1">
    <citation type="submission" date="2017-09" db="EMBL/GenBank/DDBJ databases">
        <title>Depth-based differentiation of microbial function through sediment-hosted aquifers and enrichment of novel symbionts in the deep terrestrial subsurface.</title>
        <authorList>
            <person name="Probst A.J."/>
            <person name="Ladd B."/>
            <person name="Jarett J.K."/>
            <person name="Geller-Mcgrath D.E."/>
            <person name="Sieber C.M."/>
            <person name="Emerson J.B."/>
            <person name="Anantharaman K."/>
            <person name="Thomas B.C."/>
            <person name="Malmstrom R."/>
            <person name="Stieglmeier M."/>
            <person name="Klingl A."/>
            <person name="Woyke T."/>
            <person name="Ryan C.M."/>
            <person name="Banfield J.F."/>
        </authorList>
    </citation>
    <scope>NUCLEOTIDE SEQUENCE [LARGE SCALE GENOMIC DNA]</scope>
    <source>
        <strain evidence="1">CG08_land_8_20_14_0_20_40_16</strain>
    </source>
</reference>
<evidence type="ECO:0000313" key="2">
    <source>
        <dbReference type="Proteomes" id="UP000231542"/>
    </source>
</evidence>
<sequence>MSPKPIFLFDFDGVIVDTLNEAHLTFNRLFKTLQLKPAAKEEVRSMYNKNIHDALLEYGVKEKDFKKLWSMIKAREKGRTNRVSLYPSINLLLQSLKNYHLYIISASATAAVKSYLKRKKLLNYFQGVQGAEEGLSKIDKIEKIIKREKTSPQKTYFLTDTVGDVLEGKKTDVKIIGVAWGYHKYRELKAVSPDYLFKTPGELIKAIPKLCKNSK</sequence>
<dbReference type="InterPro" id="IPR041492">
    <property type="entry name" value="HAD_2"/>
</dbReference>
<accession>A0A2H0YWW0</accession>
<dbReference type="GO" id="GO:0005829">
    <property type="term" value="C:cytosol"/>
    <property type="evidence" value="ECO:0007669"/>
    <property type="project" value="TreeGrafter"/>
</dbReference>
<dbReference type="GO" id="GO:0008967">
    <property type="term" value="F:phosphoglycolate phosphatase activity"/>
    <property type="evidence" value="ECO:0007669"/>
    <property type="project" value="TreeGrafter"/>
</dbReference>
<proteinExistence type="predicted"/>
<dbReference type="InterPro" id="IPR023214">
    <property type="entry name" value="HAD_sf"/>
</dbReference>
<organism evidence="1 2">
    <name type="scientific">Candidatus Kerfeldbacteria bacterium CG08_land_8_20_14_0_20_40_16</name>
    <dbReference type="NCBI Taxonomy" id="2014244"/>
    <lineage>
        <taxon>Bacteria</taxon>
        <taxon>Candidatus Kerfeldiibacteriota</taxon>
    </lineage>
</organism>
<evidence type="ECO:0008006" key="3">
    <source>
        <dbReference type="Google" id="ProtNLM"/>
    </source>
</evidence>
<dbReference type="GO" id="GO:0006281">
    <property type="term" value="P:DNA repair"/>
    <property type="evidence" value="ECO:0007669"/>
    <property type="project" value="TreeGrafter"/>
</dbReference>
<dbReference type="InterPro" id="IPR023198">
    <property type="entry name" value="PGP-like_dom2"/>
</dbReference>
<gene>
    <name evidence="1" type="ORF">COT24_04700</name>
</gene>
<dbReference type="EMBL" id="PEXU01000052">
    <property type="protein sequence ID" value="PIS42213.1"/>
    <property type="molecule type" value="Genomic_DNA"/>
</dbReference>